<dbReference type="SMART" id="SM00329">
    <property type="entry name" value="BPI2"/>
    <property type="match status" value="1"/>
</dbReference>
<protein>
    <recommendedName>
        <fullName evidence="7">Bactericidal permeability-increasing protein</fullName>
        <shortName evidence="7">BPI</shortName>
    </recommendedName>
</protein>
<sequence>MLPCVIVVFMLLSGACGENPAVQVILANKGLQYGKHVGTGWIQEQFTKITFPDISGDFDIKIGKVHYVLSGVTIRKCDLPEPAVDFEQGTGLKTSITGLSIALTGEWRTRFGVIHDGGTFDMAIFNMGVTSVVRLGSDAEGHLSVTSNRCDASVSDVDLVFHGGASWIFRPFVKYFKGHIIGIIQETICPEVNKAIAELDYHLQAMKVSFGVNEVLTLSVPLTGPPVINASSLGLGFKGEFYSTKTHQEPPFVAQRFVLLQQPGYMLSMGVSEFTLNSASFGYFSAGVLQAIINDSMIPPFSPIHLNTSSMGMFIPQLPKMFPGLLMNLEVYAREAPVFSLQPGAGFLGVQVGVKAVALEPNGTQVPLFKLNLDAEIIFKLMIAKGKLMGTVMLDNMTLTLASTEIGVFKTDSLENAAKAVMNMGIRKVDAMLKEGIVIPRMKQAQLVNTVLAMQEGFVAIYSDAELLPTDKSPYL</sequence>
<reference evidence="11" key="1">
    <citation type="submission" date="2025-08" db="UniProtKB">
        <authorList>
            <consortium name="Ensembl"/>
        </authorList>
    </citation>
    <scope>IDENTIFICATION</scope>
</reference>
<comment type="domain">
    <text evidence="7">The N-terminal region may be exposed to the interior of the granule, whereas the C-terminal portion may be embedded in the membrane. During phagocytosis and degranulation, proteases may be released and activated and cleave BPI at the junction of the N- and C-terminal portions of the molecule, providing controlled release of the N-terminal antibacterial fragment when bacteria are ingested.</text>
</comment>
<dbReference type="SMART" id="SM00328">
    <property type="entry name" value="BPI1"/>
    <property type="match status" value="1"/>
</dbReference>
<dbReference type="InterPro" id="IPR017942">
    <property type="entry name" value="Lipid-bd_serum_glycop_N"/>
</dbReference>
<evidence type="ECO:0000256" key="6">
    <source>
        <dbReference type="PIRSR" id="PIRSR002417-50"/>
    </source>
</evidence>
<dbReference type="InterPro" id="IPR030675">
    <property type="entry name" value="BPI/LBP"/>
</dbReference>
<evidence type="ECO:0000256" key="2">
    <source>
        <dbReference type="ARBA" id="ARBA00007292"/>
    </source>
</evidence>
<evidence type="ECO:0000259" key="9">
    <source>
        <dbReference type="SMART" id="SM00328"/>
    </source>
</evidence>
<organism evidence="11 12">
    <name type="scientific">Fundulus heteroclitus</name>
    <name type="common">Killifish</name>
    <name type="synonym">Mummichog</name>
    <dbReference type="NCBI Taxonomy" id="8078"/>
    <lineage>
        <taxon>Eukaryota</taxon>
        <taxon>Metazoa</taxon>
        <taxon>Chordata</taxon>
        <taxon>Craniata</taxon>
        <taxon>Vertebrata</taxon>
        <taxon>Euteleostomi</taxon>
        <taxon>Actinopterygii</taxon>
        <taxon>Neopterygii</taxon>
        <taxon>Teleostei</taxon>
        <taxon>Neoteleostei</taxon>
        <taxon>Acanthomorphata</taxon>
        <taxon>Ovalentaria</taxon>
        <taxon>Atherinomorphae</taxon>
        <taxon>Cyprinodontiformes</taxon>
        <taxon>Fundulidae</taxon>
        <taxon>Fundulus</taxon>
    </lineage>
</organism>
<comment type="similarity">
    <text evidence="2">Belongs to the BPI/LBP/Plunc superfamily. BPI/LBP family.</text>
</comment>
<dbReference type="SUPFAM" id="SSF55394">
    <property type="entry name" value="Bactericidal permeability-increasing protein, BPI"/>
    <property type="match status" value="2"/>
</dbReference>
<evidence type="ECO:0000259" key="10">
    <source>
        <dbReference type="SMART" id="SM00329"/>
    </source>
</evidence>
<dbReference type="InterPro" id="IPR017943">
    <property type="entry name" value="Bactericidal_perm-incr_a/b_dom"/>
</dbReference>
<dbReference type="GO" id="GO:0045087">
    <property type="term" value="P:innate immune response"/>
    <property type="evidence" value="ECO:0007669"/>
    <property type="project" value="UniProtKB-UniRule"/>
</dbReference>
<keyword evidence="12" id="KW-1185">Reference proteome</keyword>
<evidence type="ECO:0000313" key="12">
    <source>
        <dbReference type="Proteomes" id="UP000265000"/>
    </source>
</evidence>
<keyword evidence="3 7" id="KW-0964">Secreted</keyword>
<keyword evidence="4 6" id="KW-1015">Disulfide bond</keyword>
<comment type="subunit">
    <text evidence="7">Monomer. Homodimer; disulfide-linked.</text>
</comment>
<dbReference type="InterPro" id="IPR032942">
    <property type="entry name" value="BPI/LBP/Plunc"/>
</dbReference>
<evidence type="ECO:0000313" key="11">
    <source>
        <dbReference type="Ensembl" id="ENSFHEP00000001082.1"/>
    </source>
</evidence>
<evidence type="ECO:0000256" key="7">
    <source>
        <dbReference type="RuleBase" id="RU369039"/>
    </source>
</evidence>
<feature type="signal peptide" evidence="8">
    <location>
        <begin position="1"/>
        <end position="17"/>
    </location>
</feature>
<evidence type="ECO:0000256" key="4">
    <source>
        <dbReference type="ARBA" id="ARBA00023157"/>
    </source>
</evidence>
<dbReference type="FunFam" id="3.15.10.10:FF:000001">
    <property type="entry name" value="phospholipid transfer protein-like"/>
    <property type="match status" value="1"/>
</dbReference>
<dbReference type="PIRSF" id="PIRSF002417">
    <property type="entry name" value="Lipid_binding_protein"/>
    <property type="match status" value="1"/>
</dbReference>
<feature type="chain" id="PRO_5018728086" description="Bactericidal permeability-increasing protein" evidence="8">
    <location>
        <begin position="18"/>
        <end position="476"/>
    </location>
</feature>
<dbReference type="GO" id="GO:0050829">
    <property type="term" value="P:defense response to Gram-negative bacterium"/>
    <property type="evidence" value="ECO:0007669"/>
    <property type="project" value="UniProtKB-UniRule"/>
</dbReference>
<dbReference type="Ensembl" id="ENSFHET00000014468.1">
    <property type="protein sequence ID" value="ENSFHEP00000001082.1"/>
    <property type="gene ID" value="ENSFHEG00000001832.1"/>
</dbReference>
<dbReference type="Gene3D" id="3.15.20.10">
    <property type="entry name" value="Bactericidal permeability-increasing protein, domain 2"/>
    <property type="match status" value="1"/>
</dbReference>
<dbReference type="AlphaFoldDB" id="A0A3Q2NPY8"/>
<dbReference type="PANTHER" id="PTHR10504:SF132">
    <property type="entry name" value="BACTERICIDAL PERMEABILITY-INCREASING PROTEIN"/>
    <property type="match status" value="1"/>
</dbReference>
<accession>A0A3Q2NPY8</accession>
<evidence type="ECO:0000256" key="3">
    <source>
        <dbReference type="ARBA" id="ARBA00022525"/>
    </source>
</evidence>
<comment type="function">
    <text evidence="7">The cytotoxic action of BPI is limited to many species of Gram-negative bacteria; this specificity may be explained by a strong affinity of the very basic N-terminal half for the negatively charged lipopolysaccharides that are unique to the Gram-negative bacterial outer envelope.</text>
</comment>
<keyword evidence="7 8" id="KW-0732">Signal</keyword>
<feature type="disulfide bond" evidence="6">
    <location>
        <begin position="150"/>
        <end position="189"/>
    </location>
</feature>
<proteinExistence type="inferred from homology"/>
<dbReference type="GO" id="GO:0005615">
    <property type="term" value="C:extracellular space"/>
    <property type="evidence" value="ECO:0007669"/>
    <property type="project" value="UniProtKB-UniRule"/>
</dbReference>
<dbReference type="Pfam" id="PF01273">
    <property type="entry name" value="LBP_BPI_CETP"/>
    <property type="match status" value="1"/>
</dbReference>
<keyword evidence="7" id="KW-0391">Immunity</keyword>
<feature type="domain" description="Lipid-binding serum glycoprotein N-terminal" evidence="9">
    <location>
        <begin position="26"/>
        <end position="246"/>
    </location>
</feature>
<dbReference type="PANTHER" id="PTHR10504">
    <property type="entry name" value="BACTERICIDAL PERMEABILITY-INCREASING BPI PROTEIN-RELATED"/>
    <property type="match status" value="1"/>
</dbReference>
<evidence type="ECO:0000256" key="8">
    <source>
        <dbReference type="SAM" id="SignalP"/>
    </source>
</evidence>
<keyword evidence="7" id="KW-0044">Antibiotic</keyword>
<feature type="domain" description="Lipid-binding serum glycoprotein C-terminal" evidence="10">
    <location>
        <begin position="261"/>
        <end position="463"/>
    </location>
</feature>
<evidence type="ECO:0000256" key="1">
    <source>
        <dbReference type="ARBA" id="ARBA00004613"/>
    </source>
</evidence>
<keyword evidence="7" id="KW-0929">Antimicrobial</keyword>
<dbReference type="Gene3D" id="3.15.10.10">
    <property type="entry name" value="Bactericidal permeability-increasing protein, domain 1"/>
    <property type="match status" value="1"/>
</dbReference>
<dbReference type="InterPro" id="IPR001124">
    <property type="entry name" value="Lipid-bd_serum_glycop_C"/>
</dbReference>
<dbReference type="Pfam" id="PF02886">
    <property type="entry name" value="LBP_BPI_CETP_C"/>
    <property type="match status" value="1"/>
</dbReference>
<dbReference type="FunFam" id="3.15.20.10:FF:000001">
    <property type="entry name" value="Phospholipid transfer protein"/>
    <property type="match status" value="1"/>
</dbReference>
<dbReference type="GO" id="GO:0008289">
    <property type="term" value="F:lipid binding"/>
    <property type="evidence" value="ECO:0007669"/>
    <property type="project" value="InterPro"/>
</dbReference>
<reference evidence="11" key="2">
    <citation type="submission" date="2025-09" db="UniProtKB">
        <authorList>
            <consortium name="Ensembl"/>
        </authorList>
    </citation>
    <scope>IDENTIFICATION</scope>
</reference>
<dbReference type="Proteomes" id="UP000265000">
    <property type="component" value="Unplaced"/>
</dbReference>
<comment type="subcellular location">
    <subcellularLocation>
        <location evidence="1 7">Secreted</location>
    </subcellularLocation>
</comment>
<name>A0A3Q2NPY8_FUNHE</name>
<keyword evidence="7" id="KW-0399">Innate immunity</keyword>
<comment type="domain">
    <text evidence="7">The N- and C-terminal barrels adopt an identical fold despite having only 13% of conserved residues.</text>
</comment>
<evidence type="ECO:0000256" key="5">
    <source>
        <dbReference type="ARBA" id="ARBA00023180"/>
    </source>
</evidence>
<keyword evidence="5 7" id="KW-0325">Glycoprotein</keyword>
<dbReference type="GeneTree" id="ENSGT01150000286994"/>
<dbReference type="STRING" id="8078.ENSFHEP00000001082"/>